<name>A0A8D0L3P5_SPHPU</name>
<evidence type="ECO:0000256" key="13">
    <source>
        <dbReference type="ARBA" id="ARBA00023136"/>
    </source>
</evidence>
<dbReference type="InterPro" id="IPR009866">
    <property type="entry name" value="NADH_UbQ_OxRdtase_NDUFB4_su"/>
</dbReference>
<keyword evidence="11 16" id="KW-1133">Transmembrane helix</keyword>
<comment type="similarity">
    <text evidence="3">Belongs to the complex I NDUFB4 subunit family.</text>
</comment>
<evidence type="ECO:0000256" key="4">
    <source>
        <dbReference type="ARBA" id="ARBA00011533"/>
    </source>
</evidence>
<evidence type="ECO:0000256" key="7">
    <source>
        <dbReference type="ARBA" id="ARBA00022660"/>
    </source>
</evidence>
<keyword evidence="10" id="KW-0249">Electron transport</keyword>
<dbReference type="Proteomes" id="UP000694392">
    <property type="component" value="Unplaced"/>
</dbReference>
<evidence type="ECO:0000256" key="15">
    <source>
        <dbReference type="ARBA" id="ARBA00030987"/>
    </source>
</evidence>
<dbReference type="PANTHER" id="PTHR15469">
    <property type="entry name" value="NADH-UBIQUINONE OXIDOREDUCTASE B15 SUBUNIT"/>
    <property type="match status" value="1"/>
</dbReference>
<dbReference type="GO" id="GO:0005743">
    <property type="term" value="C:mitochondrial inner membrane"/>
    <property type="evidence" value="ECO:0007669"/>
    <property type="project" value="UniProtKB-SubCell"/>
</dbReference>
<accession>A0A8D0L3P5</accession>
<evidence type="ECO:0000256" key="14">
    <source>
        <dbReference type="ARBA" id="ARBA00030212"/>
    </source>
</evidence>
<comment type="function">
    <text evidence="1">Accessory subunit of the mitochondrial membrane respiratory chain NADH dehydrogenase (Complex I), that is believed not to be involved in catalysis. Complex I functions in the transfer of electrons from NADH to the respiratory chain. The immediate electron acceptor for the enzyme is believed to be ubiquinone.</text>
</comment>
<keyword evidence="7" id="KW-0679">Respiratory chain</keyword>
<dbReference type="AlphaFoldDB" id="A0A8D0L3P5"/>
<keyword evidence="18" id="KW-1185">Reference proteome</keyword>
<organism evidence="17 18">
    <name type="scientific">Sphenodon punctatus</name>
    <name type="common">Tuatara</name>
    <name type="synonym">Hatteria punctata</name>
    <dbReference type="NCBI Taxonomy" id="8508"/>
    <lineage>
        <taxon>Eukaryota</taxon>
        <taxon>Metazoa</taxon>
        <taxon>Chordata</taxon>
        <taxon>Craniata</taxon>
        <taxon>Vertebrata</taxon>
        <taxon>Euteleostomi</taxon>
        <taxon>Lepidosauria</taxon>
        <taxon>Sphenodontia</taxon>
        <taxon>Sphenodontidae</taxon>
        <taxon>Sphenodon</taxon>
    </lineage>
</organism>
<evidence type="ECO:0000256" key="5">
    <source>
        <dbReference type="ARBA" id="ARBA00018681"/>
    </source>
</evidence>
<evidence type="ECO:0000256" key="10">
    <source>
        <dbReference type="ARBA" id="ARBA00022982"/>
    </source>
</evidence>
<evidence type="ECO:0000256" key="16">
    <source>
        <dbReference type="SAM" id="Phobius"/>
    </source>
</evidence>
<comment type="subunit">
    <text evidence="4">Complex I is composed of 45 different subunits.</text>
</comment>
<reference evidence="17" key="2">
    <citation type="submission" date="2025-09" db="UniProtKB">
        <authorList>
            <consortium name="Ensembl"/>
        </authorList>
    </citation>
    <scope>IDENTIFICATION</scope>
</reference>
<evidence type="ECO:0000256" key="11">
    <source>
        <dbReference type="ARBA" id="ARBA00022989"/>
    </source>
</evidence>
<keyword evidence="8 16" id="KW-0812">Transmembrane</keyword>
<evidence type="ECO:0000313" key="17">
    <source>
        <dbReference type="Ensembl" id="ENSSPUP00000005283.1"/>
    </source>
</evidence>
<sequence length="87" mass="10247">MHESALLTAVFSPPSSMQEDPAMTRWVYARTNIYPNFRPTPKNSLLGAVWGIGPVLFWWYVFKTERDYREKLLKEGKYERSPFQICT</sequence>
<evidence type="ECO:0000256" key="8">
    <source>
        <dbReference type="ARBA" id="ARBA00022692"/>
    </source>
</evidence>
<protein>
    <recommendedName>
        <fullName evidence="5">NADH dehydrogenase [ubiquinone] 1 beta subcomplex subunit 4</fullName>
    </recommendedName>
    <alternativeName>
        <fullName evidence="14">Complex I-B15</fullName>
    </alternativeName>
    <alternativeName>
        <fullName evidence="15">NADH-ubiquinone oxidoreductase B15 subunit</fullName>
    </alternativeName>
</protein>
<evidence type="ECO:0000256" key="12">
    <source>
        <dbReference type="ARBA" id="ARBA00023128"/>
    </source>
</evidence>
<evidence type="ECO:0000256" key="1">
    <source>
        <dbReference type="ARBA" id="ARBA00003195"/>
    </source>
</evidence>
<dbReference type="GeneTree" id="ENSGT00390000007133"/>
<dbReference type="Ensembl" id="ENSSPUT00000005613.1">
    <property type="protein sequence ID" value="ENSSPUP00000005283.1"/>
    <property type="gene ID" value="ENSSPUG00000004085.1"/>
</dbReference>
<comment type="subcellular location">
    <subcellularLocation>
        <location evidence="2">Mitochondrion inner membrane</location>
        <topology evidence="2">Single-pass membrane protein</topology>
        <orientation evidence="2">Matrix side</orientation>
    </subcellularLocation>
</comment>
<keyword evidence="12" id="KW-0496">Mitochondrion</keyword>
<evidence type="ECO:0000256" key="9">
    <source>
        <dbReference type="ARBA" id="ARBA00022792"/>
    </source>
</evidence>
<evidence type="ECO:0000313" key="18">
    <source>
        <dbReference type="Proteomes" id="UP000694392"/>
    </source>
</evidence>
<reference evidence="17" key="1">
    <citation type="submission" date="2025-08" db="UniProtKB">
        <authorList>
            <consortium name="Ensembl"/>
        </authorList>
    </citation>
    <scope>IDENTIFICATION</scope>
</reference>
<keyword evidence="13 16" id="KW-0472">Membrane</keyword>
<feature type="transmembrane region" description="Helical" evidence="16">
    <location>
        <begin position="45"/>
        <end position="62"/>
    </location>
</feature>
<dbReference type="PANTHER" id="PTHR15469:SF0">
    <property type="entry name" value="NADH DEHYDROGENASE [UBIQUINONE] 1 BETA SUBCOMPLEX SUBUNIT 4"/>
    <property type="match status" value="1"/>
</dbReference>
<evidence type="ECO:0000256" key="3">
    <source>
        <dbReference type="ARBA" id="ARBA00007260"/>
    </source>
</evidence>
<dbReference type="Pfam" id="PF07225">
    <property type="entry name" value="NDUF_B4"/>
    <property type="match status" value="1"/>
</dbReference>
<keyword evidence="6" id="KW-0813">Transport</keyword>
<evidence type="ECO:0000256" key="6">
    <source>
        <dbReference type="ARBA" id="ARBA00022448"/>
    </source>
</evidence>
<evidence type="ECO:0000256" key="2">
    <source>
        <dbReference type="ARBA" id="ARBA00004298"/>
    </source>
</evidence>
<keyword evidence="9" id="KW-0999">Mitochondrion inner membrane</keyword>
<proteinExistence type="inferred from homology"/>